<evidence type="ECO:0000256" key="5">
    <source>
        <dbReference type="ARBA" id="ARBA00022840"/>
    </source>
</evidence>
<evidence type="ECO:0000256" key="4">
    <source>
        <dbReference type="ARBA" id="ARBA00022777"/>
    </source>
</evidence>
<feature type="region of interest" description="Disordered" evidence="6">
    <location>
        <begin position="121"/>
        <end position="155"/>
    </location>
</feature>
<dbReference type="Pfam" id="PF00069">
    <property type="entry name" value="Pkinase"/>
    <property type="match status" value="1"/>
</dbReference>
<evidence type="ECO:0000313" key="8">
    <source>
        <dbReference type="EMBL" id="KIY93082.1"/>
    </source>
</evidence>
<dbReference type="RefSeq" id="XP_013892102.1">
    <property type="nucleotide sequence ID" value="XM_014036648.1"/>
</dbReference>
<evidence type="ECO:0000256" key="1">
    <source>
        <dbReference type="ARBA" id="ARBA00022527"/>
    </source>
</evidence>
<dbReference type="AlphaFoldDB" id="A0A0D2IYZ5"/>
<dbReference type="GO" id="GO:0004674">
    <property type="term" value="F:protein serine/threonine kinase activity"/>
    <property type="evidence" value="ECO:0007669"/>
    <property type="project" value="UniProtKB-KW"/>
</dbReference>
<evidence type="ECO:0000313" key="9">
    <source>
        <dbReference type="Proteomes" id="UP000054498"/>
    </source>
</evidence>
<evidence type="ECO:0000256" key="3">
    <source>
        <dbReference type="ARBA" id="ARBA00022741"/>
    </source>
</evidence>
<evidence type="ECO:0000256" key="2">
    <source>
        <dbReference type="ARBA" id="ARBA00022679"/>
    </source>
</evidence>
<feature type="compositionally biased region" description="Low complexity" evidence="6">
    <location>
        <begin position="135"/>
        <end position="155"/>
    </location>
</feature>
<protein>
    <recommendedName>
        <fullName evidence="7">Protein kinase domain-containing protein</fullName>
    </recommendedName>
</protein>
<dbReference type="GO" id="GO:0005524">
    <property type="term" value="F:ATP binding"/>
    <property type="evidence" value="ECO:0007669"/>
    <property type="project" value="UniProtKB-KW"/>
</dbReference>
<dbReference type="InterPro" id="IPR000719">
    <property type="entry name" value="Prot_kinase_dom"/>
</dbReference>
<dbReference type="STRING" id="145388.A0A0D2IYZ5"/>
<keyword evidence="2" id="KW-0808">Transferase</keyword>
<reference evidence="8 9" key="1">
    <citation type="journal article" date="2013" name="BMC Genomics">
        <title>Reconstruction of the lipid metabolism for the microalga Monoraphidium neglectum from its genome sequence reveals characteristics suitable for biofuel production.</title>
        <authorList>
            <person name="Bogen C."/>
            <person name="Al-Dilaimi A."/>
            <person name="Albersmeier A."/>
            <person name="Wichmann J."/>
            <person name="Grundmann M."/>
            <person name="Rupp O."/>
            <person name="Lauersen K.J."/>
            <person name="Blifernez-Klassen O."/>
            <person name="Kalinowski J."/>
            <person name="Goesmann A."/>
            <person name="Mussgnug J.H."/>
            <person name="Kruse O."/>
        </authorList>
    </citation>
    <scope>NUCLEOTIDE SEQUENCE [LARGE SCALE GENOMIC DNA]</scope>
    <source>
        <strain evidence="8 9">SAG 48.87</strain>
    </source>
</reference>
<evidence type="ECO:0000256" key="6">
    <source>
        <dbReference type="SAM" id="MobiDB-lite"/>
    </source>
</evidence>
<dbReference type="InterPro" id="IPR030616">
    <property type="entry name" value="Aur-like"/>
</dbReference>
<dbReference type="GeneID" id="25732488"/>
<dbReference type="PANTHER" id="PTHR24350">
    <property type="entry name" value="SERINE/THREONINE-PROTEIN KINASE IAL-RELATED"/>
    <property type="match status" value="1"/>
</dbReference>
<dbReference type="InterPro" id="IPR011009">
    <property type="entry name" value="Kinase-like_dom_sf"/>
</dbReference>
<feature type="domain" description="Protein kinase" evidence="7">
    <location>
        <begin position="1"/>
        <end position="117"/>
    </location>
</feature>
<dbReference type="Proteomes" id="UP000054498">
    <property type="component" value="Unassembled WGS sequence"/>
</dbReference>
<dbReference type="KEGG" id="mng:MNEG_14882"/>
<dbReference type="OrthoDB" id="275301at2759"/>
<dbReference type="PROSITE" id="PS50011">
    <property type="entry name" value="PROTEIN_KINASE_DOM"/>
    <property type="match status" value="1"/>
</dbReference>
<keyword evidence="9" id="KW-1185">Reference proteome</keyword>
<evidence type="ECO:0000259" key="7">
    <source>
        <dbReference type="PROSITE" id="PS50011"/>
    </source>
</evidence>
<name>A0A0D2IYZ5_9CHLO</name>
<dbReference type="Gene3D" id="1.10.510.10">
    <property type="entry name" value="Transferase(Phosphotransferase) domain 1"/>
    <property type="match status" value="1"/>
</dbReference>
<keyword evidence="4" id="KW-0418">Kinase</keyword>
<dbReference type="SUPFAM" id="SSF56112">
    <property type="entry name" value="Protein kinase-like (PK-like)"/>
    <property type="match status" value="1"/>
</dbReference>
<organism evidence="8 9">
    <name type="scientific">Monoraphidium neglectum</name>
    <dbReference type="NCBI Taxonomy" id="145388"/>
    <lineage>
        <taxon>Eukaryota</taxon>
        <taxon>Viridiplantae</taxon>
        <taxon>Chlorophyta</taxon>
        <taxon>core chlorophytes</taxon>
        <taxon>Chlorophyceae</taxon>
        <taxon>CS clade</taxon>
        <taxon>Sphaeropleales</taxon>
        <taxon>Selenastraceae</taxon>
        <taxon>Monoraphidium</taxon>
    </lineage>
</organism>
<keyword evidence="3" id="KW-0547">Nucleotide-binding</keyword>
<proteinExistence type="predicted"/>
<keyword evidence="5" id="KW-0067">ATP-binding</keyword>
<dbReference type="EMBL" id="KK105064">
    <property type="protein sequence ID" value="KIY93082.1"/>
    <property type="molecule type" value="Genomic_DNA"/>
</dbReference>
<keyword evidence="1" id="KW-0723">Serine/threonine-protein kinase</keyword>
<sequence>MGESGGVLKLEGTFSFAPPEYVRIWKGFQRSQLVEATSFKLDSWSSGALAYDVLCGRAPFATREGIERDEEADNILSKDPEFPNGLSYNAVSFMMQALEKCPQKRPSVRQLLAHAWFDKPQAAPAASGPKRRSRSSSSVGSAAGSAVAAGSGAPA</sequence>
<accession>A0A0D2IYZ5</accession>
<gene>
    <name evidence="8" type="ORF">MNEG_14882</name>
</gene>